<dbReference type="Pfam" id="PF04104">
    <property type="entry name" value="DNA_primase_lrg"/>
    <property type="match status" value="1"/>
</dbReference>
<dbReference type="EMBL" id="CP119951">
    <property type="protein sequence ID" value="WFC94311.1"/>
    <property type="molecule type" value="Genomic_DNA"/>
</dbReference>
<organism evidence="13 14">
    <name type="scientific">Malassezia brasiliensis</name>
    <dbReference type="NCBI Taxonomy" id="1821822"/>
    <lineage>
        <taxon>Eukaryota</taxon>
        <taxon>Fungi</taxon>
        <taxon>Dikarya</taxon>
        <taxon>Basidiomycota</taxon>
        <taxon>Ustilaginomycotina</taxon>
        <taxon>Malasseziomycetes</taxon>
        <taxon>Malasseziales</taxon>
        <taxon>Malasseziaceae</taxon>
        <taxon>Malassezia</taxon>
    </lineage>
</organism>
<dbReference type="GO" id="GO:0016787">
    <property type="term" value="F:hydrolase activity"/>
    <property type="evidence" value="ECO:0007669"/>
    <property type="project" value="UniProtKB-KW"/>
</dbReference>
<accession>A0AAF0DRI5</accession>
<feature type="binding site" evidence="10">
    <location>
        <position position="319"/>
    </location>
    <ligand>
        <name>[4Fe-4S] cluster</name>
        <dbReference type="ChEBI" id="CHEBI:49883"/>
    </ligand>
</feature>
<dbReference type="GO" id="GO:0046872">
    <property type="term" value="F:metal ion binding"/>
    <property type="evidence" value="ECO:0007669"/>
    <property type="project" value="UniProtKB-UniRule"/>
</dbReference>
<keyword evidence="6 9" id="KW-0408">Iron</keyword>
<feature type="domain" description="DNA primase large subunit C-terminal" evidence="12">
    <location>
        <begin position="311"/>
        <end position="486"/>
    </location>
</feature>
<dbReference type="Gene3D" id="1.20.930.80">
    <property type="match status" value="1"/>
</dbReference>
<keyword evidence="3 9" id="KW-0639">Primosome</keyword>
<keyword evidence="8 9" id="KW-0238">DNA-binding</keyword>
<comment type="cofactor">
    <cofactor evidence="9">
        <name>[4Fe-4S] cluster</name>
        <dbReference type="ChEBI" id="CHEBI:49883"/>
    </cofactor>
    <text evidence="9">Binds 1 [4Fe-4S] cluster.</text>
</comment>
<evidence type="ECO:0000256" key="1">
    <source>
        <dbReference type="ARBA" id="ARBA00010564"/>
    </source>
</evidence>
<evidence type="ECO:0000256" key="10">
    <source>
        <dbReference type="PIRSR" id="PIRSR009449-1"/>
    </source>
</evidence>
<feature type="binding site" evidence="10">
    <location>
        <position position="455"/>
    </location>
    <ligand>
        <name>[4Fe-4S] cluster</name>
        <dbReference type="ChEBI" id="CHEBI:49883"/>
    </ligand>
</feature>
<dbReference type="GO" id="GO:0003677">
    <property type="term" value="F:DNA binding"/>
    <property type="evidence" value="ECO:0007669"/>
    <property type="project" value="UniProtKB-UniRule"/>
</dbReference>
<dbReference type="GO" id="GO:0005658">
    <property type="term" value="C:alpha DNA polymerase:primase complex"/>
    <property type="evidence" value="ECO:0007669"/>
    <property type="project" value="TreeGrafter"/>
</dbReference>
<keyword evidence="4 9" id="KW-0235">DNA replication</keyword>
<evidence type="ECO:0000256" key="2">
    <source>
        <dbReference type="ARBA" id="ARBA00022485"/>
    </source>
</evidence>
<comment type="function">
    <text evidence="9">DNA primase is the polymerase that synthesizes small RNA primers for the Okazaki fragments made during discontinuous DNA replication.</text>
</comment>
<evidence type="ECO:0000259" key="12">
    <source>
        <dbReference type="Pfam" id="PF04104"/>
    </source>
</evidence>
<dbReference type="InterPro" id="IPR016558">
    <property type="entry name" value="DNA_primase_lsu_euk"/>
</dbReference>
<keyword evidence="5 9" id="KW-0479">Metal-binding</keyword>
<evidence type="ECO:0000256" key="5">
    <source>
        <dbReference type="ARBA" id="ARBA00022723"/>
    </source>
</evidence>
<proteinExistence type="inferred from homology"/>
<dbReference type="GO" id="GO:0051539">
    <property type="term" value="F:4 iron, 4 sulfur cluster binding"/>
    <property type="evidence" value="ECO:0007669"/>
    <property type="project" value="UniProtKB-UniRule"/>
</dbReference>
<dbReference type="GO" id="GO:0006270">
    <property type="term" value="P:DNA replication initiation"/>
    <property type="evidence" value="ECO:0007669"/>
    <property type="project" value="TreeGrafter"/>
</dbReference>
<protein>
    <recommendedName>
        <fullName evidence="9">DNA primase large subunit</fullName>
    </recommendedName>
</protein>
<evidence type="ECO:0000256" key="3">
    <source>
        <dbReference type="ARBA" id="ARBA00022515"/>
    </source>
</evidence>
<keyword evidence="13" id="KW-0378">Hydrolase</keyword>
<dbReference type="AlphaFoldDB" id="A0AAF0DRI5"/>
<gene>
    <name evidence="13" type="primary">PRI2</name>
    <name evidence="13" type="ORF">MBRA1_000941</name>
</gene>
<feature type="region of interest" description="Disordered" evidence="11">
    <location>
        <begin position="1"/>
        <end position="28"/>
    </location>
</feature>
<evidence type="ECO:0000256" key="9">
    <source>
        <dbReference type="PIRNR" id="PIRNR009449"/>
    </source>
</evidence>
<dbReference type="PIRSF" id="PIRSF009449">
    <property type="entry name" value="DNA_primase_large_subunit"/>
    <property type="match status" value="1"/>
</dbReference>
<keyword evidence="7 9" id="KW-0411">Iron-sulfur</keyword>
<sequence length="508" mass="57800">MFRAAAPPVAHRPEHGKGAQVAHHPTRASAPGAYPFRLNMYSVPPVQDITVDDFESWALDRLRVLAEIETASARNQPWSEIKAAIERRSNEYLVLRSNAVAQSGAVATAAAKAKELQRERAKDHVSHFVLRLAFSRTEELRRRFVHAETALFRYRLETEHLAEREAFLRAQDFVWRAVPPEEQRRHREQLLAVHPRLATTFDSESFLQVPWHRVPDLVERRRVLVLRGTAWIPTKEQSSLILAEFHARLQAQLESTARALPRLDEDDRLLPVLEHLSMGSMVGATNDYTNAALVGVDGESVHITADMVAPLVRQHAPLCMRHLHETLSTSHHLRHYGRLQYNLFLKELGLPVEEALLFWRRMFSTMTDDKFNKEHRYNIRHGYGLEGRRLNYPAKSCARIITQDPPGPQDTHGCPFRHFSPQNLSTALSTYYHVAPDEQAEILQAAKAGHYHVACTRLFEITHAKQGVARGDGLGQGESVAHPNRYMEASWRLAQQPAEAAPQAMDER</sequence>
<dbReference type="CDD" id="cd07322">
    <property type="entry name" value="PriL_PriS_Eukaryotic"/>
    <property type="match status" value="1"/>
</dbReference>
<dbReference type="PANTHER" id="PTHR10537">
    <property type="entry name" value="DNA PRIMASE LARGE SUBUNIT"/>
    <property type="match status" value="1"/>
</dbReference>
<name>A0AAF0DRI5_9BASI</name>
<evidence type="ECO:0000313" key="14">
    <source>
        <dbReference type="Proteomes" id="UP001216638"/>
    </source>
</evidence>
<comment type="similarity">
    <text evidence="1 9">Belongs to the eukaryotic-type primase large subunit family.</text>
</comment>
<dbReference type="InterPro" id="IPR058560">
    <property type="entry name" value="DNA_primase_C"/>
</dbReference>
<evidence type="ECO:0000313" key="13">
    <source>
        <dbReference type="EMBL" id="WFC94311.1"/>
    </source>
</evidence>
<evidence type="ECO:0000256" key="4">
    <source>
        <dbReference type="ARBA" id="ARBA00022705"/>
    </source>
</evidence>
<evidence type="ECO:0000256" key="11">
    <source>
        <dbReference type="SAM" id="MobiDB-lite"/>
    </source>
</evidence>
<keyword evidence="2 9" id="KW-0004">4Fe-4S</keyword>
<evidence type="ECO:0000256" key="8">
    <source>
        <dbReference type="ARBA" id="ARBA00023125"/>
    </source>
</evidence>
<dbReference type="Pfam" id="PF26466">
    <property type="entry name" value="DNA_primase_lrg_N"/>
    <property type="match status" value="1"/>
</dbReference>
<dbReference type="PANTHER" id="PTHR10537:SF3">
    <property type="entry name" value="DNA PRIMASE LARGE SUBUNIT"/>
    <property type="match status" value="1"/>
</dbReference>
<dbReference type="Proteomes" id="UP001216638">
    <property type="component" value="Chromosome 1"/>
</dbReference>
<keyword evidence="14" id="KW-1185">Reference proteome</keyword>
<dbReference type="InterPro" id="IPR007238">
    <property type="entry name" value="DNA_primase_lsu_euk/arc"/>
</dbReference>
<evidence type="ECO:0000256" key="6">
    <source>
        <dbReference type="ARBA" id="ARBA00023004"/>
    </source>
</evidence>
<feature type="binding site" evidence="10">
    <location>
        <position position="397"/>
    </location>
    <ligand>
        <name>[4Fe-4S] cluster</name>
        <dbReference type="ChEBI" id="CHEBI:49883"/>
    </ligand>
</feature>
<evidence type="ECO:0000256" key="7">
    <source>
        <dbReference type="ARBA" id="ARBA00023014"/>
    </source>
</evidence>
<reference evidence="13" key="1">
    <citation type="submission" date="2023-03" db="EMBL/GenBank/DDBJ databases">
        <title>Mating type loci evolution in Malassezia.</title>
        <authorList>
            <person name="Coelho M.A."/>
        </authorList>
    </citation>
    <scope>NUCLEOTIDE SEQUENCE</scope>
    <source>
        <strain evidence="13">CBS 14135</strain>
    </source>
</reference>
<feature type="binding site" evidence="10">
    <location>
        <position position="414"/>
    </location>
    <ligand>
        <name>[4Fe-4S] cluster</name>
        <dbReference type="ChEBI" id="CHEBI:49883"/>
    </ligand>
</feature>
<dbReference type="GO" id="GO:0006269">
    <property type="term" value="P:DNA replication, synthesis of primer"/>
    <property type="evidence" value="ECO:0007669"/>
    <property type="project" value="UniProtKB-KW"/>
</dbReference>